<dbReference type="PANTHER" id="PTHR43375:SF1">
    <property type="entry name" value="OROTIDINE 5'-PHOSPHATE DECARBOXYLASE"/>
    <property type="match status" value="1"/>
</dbReference>
<evidence type="ECO:0000256" key="7">
    <source>
        <dbReference type="NCBIfam" id="TIGR02127"/>
    </source>
</evidence>
<dbReference type="EMBL" id="MGJI01000007">
    <property type="protein sequence ID" value="OGN05591.1"/>
    <property type="molecule type" value="Genomic_DNA"/>
</dbReference>
<sequence>MKTNDQILKRMKSHNTLLCCGLDPDLKRMPPELVGKEISDEDKVLEFLQVAVDVTAPHVCAYKAQKAFFDVLASGHDVLKKLIGYIHTSYPGIPIIVDCKIGDIENTMAAYIQNLFGSLQADGIVVNPYMGDDVVLPLAELTDKSIVVIVKTSNPSGGIVQDVVLQNGQPLWHHVLDLVVNRWNRNANMIPVLSSTVGLNMAEIRPLIPEGMPILLAGVGAQGGNYADLRNLLNSEGVGVFVNSSRGILYPQSQKPWRIAIEKAAVELKEALNNERRKNE</sequence>
<accession>A0A1F8EXK1</accession>
<evidence type="ECO:0000256" key="3">
    <source>
        <dbReference type="ARBA" id="ARBA00022793"/>
    </source>
</evidence>
<dbReference type="InterPro" id="IPR001754">
    <property type="entry name" value="OMPdeCOase_dom"/>
</dbReference>
<name>A0A1F8EXK1_9BACT</name>
<reference evidence="9 10" key="1">
    <citation type="journal article" date="2016" name="Nat. Commun.">
        <title>Thousands of microbial genomes shed light on interconnected biogeochemical processes in an aquifer system.</title>
        <authorList>
            <person name="Anantharaman K."/>
            <person name="Brown C.T."/>
            <person name="Hug L.A."/>
            <person name="Sharon I."/>
            <person name="Castelle C.J."/>
            <person name="Probst A.J."/>
            <person name="Thomas B.C."/>
            <person name="Singh A."/>
            <person name="Wilkins M.J."/>
            <person name="Karaoz U."/>
            <person name="Brodie E.L."/>
            <person name="Williams K.H."/>
            <person name="Hubbard S.S."/>
            <person name="Banfield J.F."/>
        </authorList>
    </citation>
    <scope>NUCLEOTIDE SEQUENCE [LARGE SCALE GENOMIC DNA]</scope>
</reference>
<feature type="domain" description="Orotidine 5'-phosphate decarboxylase" evidence="8">
    <location>
        <begin position="17"/>
        <end position="260"/>
    </location>
</feature>
<comment type="catalytic activity">
    <reaction evidence="6">
        <text>orotidine 5'-phosphate + H(+) = UMP + CO2</text>
        <dbReference type="Rhea" id="RHEA:11596"/>
        <dbReference type="ChEBI" id="CHEBI:15378"/>
        <dbReference type="ChEBI" id="CHEBI:16526"/>
        <dbReference type="ChEBI" id="CHEBI:57538"/>
        <dbReference type="ChEBI" id="CHEBI:57865"/>
        <dbReference type="EC" id="4.1.1.23"/>
    </reaction>
</comment>
<dbReference type="NCBIfam" id="TIGR02127">
    <property type="entry name" value="pyrF_sub2"/>
    <property type="match status" value="1"/>
</dbReference>
<comment type="similarity">
    <text evidence="2">Belongs to the OMP decarboxylase family. Type 2 subfamily.</text>
</comment>
<dbReference type="SUPFAM" id="SSF51366">
    <property type="entry name" value="Ribulose-phoshate binding barrel"/>
    <property type="match status" value="1"/>
</dbReference>
<dbReference type="GO" id="GO:0004590">
    <property type="term" value="F:orotidine-5'-phosphate decarboxylase activity"/>
    <property type="evidence" value="ECO:0007669"/>
    <property type="project" value="UniProtKB-UniRule"/>
</dbReference>
<protein>
    <recommendedName>
        <fullName evidence="7">Orotidine-5'-phosphate decarboxylase</fullName>
        <ecNumber evidence="7">4.1.1.23</ecNumber>
    </recommendedName>
</protein>
<keyword evidence="4" id="KW-0665">Pyrimidine biosynthesis</keyword>
<dbReference type="AlphaFoldDB" id="A0A1F8EXK1"/>
<organism evidence="9 10">
    <name type="scientific">Candidatus Yanofskybacteria bacterium RIFCSPHIGHO2_01_FULL_44_17</name>
    <dbReference type="NCBI Taxonomy" id="1802668"/>
    <lineage>
        <taxon>Bacteria</taxon>
        <taxon>Candidatus Yanofskyibacteriota</taxon>
    </lineage>
</organism>
<dbReference type="Pfam" id="PF00215">
    <property type="entry name" value="OMPdecase"/>
    <property type="match status" value="1"/>
</dbReference>
<dbReference type="PANTHER" id="PTHR43375">
    <property type="entry name" value="OROTIDINE 5'-PHOSPHATE DECARBOXYLASE"/>
    <property type="match status" value="1"/>
</dbReference>
<dbReference type="GO" id="GO:0044205">
    <property type="term" value="P:'de novo' UMP biosynthetic process"/>
    <property type="evidence" value="ECO:0007669"/>
    <property type="project" value="UniProtKB-UniPathway"/>
</dbReference>
<evidence type="ECO:0000256" key="2">
    <source>
        <dbReference type="ARBA" id="ARBA00008847"/>
    </source>
</evidence>
<dbReference type="STRING" id="1802668.A2831_03560"/>
<dbReference type="InterPro" id="IPR011995">
    <property type="entry name" value="OMPdecase_type-2"/>
</dbReference>
<comment type="caution">
    <text evidence="9">The sequence shown here is derived from an EMBL/GenBank/DDBJ whole genome shotgun (WGS) entry which is preliminary data.</text>
</comment>
<evidence type="ECO:0000313" key="10">
    <source>
        <dbReference type="Proteomes" id="UP000177507"/>
    </source>
</evidence>
<evidence type="ECO:0000256" key="4">
    <source>
        <dbReference type="ARBA" id="ARBA00022975"/>
    </source>
</evidence>
<proteinExistence type="inferred from homology"/>
<evidence type="ECO:0000259" key="8">
    <source>
        <dbReference type="SMART" id="SM00934"/>
    </source>
</evidence>
<comment type="pathway">
    <text evidence="1">Pyrimidine metabolism; UMP biosynthesis via de novo pathway; UMP from orotate: step 2/2.</text>
</comment>
<evidence type="ECO:0000256" key="5">
    <source>
        <dbReference type="ARBA" id="ARBA00023239"/>
    </source>
</evidence>
<dbReference type="UniPathway" id="UPA00070">
    <property type="reaction ID" value="UER00120"/>
</dbReference>
<gene>
    <name evidence="9" type="ORF">A2831_03560</name>
</gene>
<dbReference type="EC" id="4.1.1.23" evidence="7"/>
<keyword evidence="3" id="KW-0210">Decarboxylase</keyword>
<dbReference type="InterPro" id="IPR013785">
    <property type="entry name" value="Aldolase_TIM"/>
</dbReference>
<dbReference type="CDD" id="cd04725">
    <property type="entry name" value="OMP_decarboxylase_like"/>
    <property type="match status" value="1"/>
</dbReference>
<dbReference type="InterPro" id="IPR011060">
    <property type="entry name" value="RibuloseP-bd_barrel"/>
</dbReference>
<dbReference type="Proteomes" id="UP000177507">
    <property type="component" value="Unassembled WGS sequence"/>
</dbReference>
<evidence type="ECO:0000256" key="6">
    <source>
        <dbReference type="ARBA" id="ARBA00049157"/>
    </source>
</evidence>
<evidence type="ECO:0000256" key="1">
    <source>
        <dbReference type="ARBA" id="ARBA00004861"/>
    </source>
</evidence>
<dbReference type="SMART" id="SM00934">
    <property type="entry name" value="OMPdecase"/>
    <property type="match status" value="1"/>
</dbReference>
<dbReference type="Gene3D" id="3.20.20.70">
    <property type="entry name" value="Aldolase class I"/>
    <property type="match status" value="1"/>
</dbReference>
<keyword evidence="5" id="KW-0456">Lyase</keyword>
<dbReference type="GO" id="GO:0006207">
    <property type="term" value="P:'de novo' pyrimidine nucleobase biosynthetic process"/>
    <property type="evidence" value="ECO:0007669"/>
    <property type="project" value="InterPro"/>
</dbReference>
<evidence type="ECO:0000313" key="9">
    <source>
        <dbReference type="EMBL" id="OGN05591.1"/>
    </source>
</evidence>